<keyword evidence="6 13" id="KW-0812">Transmembrane</keyword>
<name>Q8R2A4_MOUSE</name>
<evidence type="ECO:0000313" key="15">
    <source>
        <dbReference type="EMBL" id="AAL47911.1"/>
    </source>
</evidence>
<evidence type="ECO:0000256" key="5">
    <source>
        <dbReference type="ARBA" id="ARBA00022507"/>
    </source>
</evidence>
<evidence type="ECO:0000256" key="4">
    <source>
        <dbReference type="ARBA" id="ARBA00022475"/>
    </source>
</evidence>
<feature type="transmembrane region" description="Helical" evidence="13">
    <location>
        <begin position="211"/>
        <end position="244"/>
    </location>
</feature>
<keyword evidence="12 13" id="KW-0807">Transducer</keyword>
<comment type="subcellular location">
    <subcellularLocation>
        <location evidence="2 13">Cell membrane</location>
        <topology evidence="2 13">Multi-pass membrane protein</topology>
    </subcellularLocation>
</comment>
<dbReference type="PANTHER" id="PTHR24062">
    <property type="entry name" value="VOMERONASAL TYPE-1 RECEPTOR"/>
    <property type="match status" value="1"/>
</dbReference>
<accession>Q8R2A4</accession>
<dbReference type="Gene3D" id="1.20.1070.10">
    <property type="entry name" value="Rhodopsin 7-helix transmembrane proteins"/>
    <property type="match status" value="1"/>
</dbReference>
<dbReference type="PROSITE" id="PS50262">
    <property type="entry name" value="G_PROTEIN_RECEP_F1_2"/>
    <property type="match status" value="1"/>
</dbReference>
<dbReference type="SUPFAM" id="SSF81321">
    <property type="entry name" value="Family A G protein-coupled receptor-like"/>
    <property type="match status" value="1"/>
</dbReference>
<comment type="similarity">
    <text evidence="3 13">Belongs to the G-protein coupled receptor 1 family.</text>
</comment>
<proteinExistence type="inferred from homology"/>
<feature type="domain" description="G-protein coupled receptors family 1 profile" evidence="14">
    <location>
        <begin position="57"/>
        <end position="321"/>
    </location>
</feature>
<reference evidence="15" key="2">
    <citation type="submission" date="2001-11" db="EMBL/GenBank/DDBJ databases">
        <authorList>
            <person name="Rodriguez I."/>
            <person name="Mombaerts P."/>
        </authorList>
    </citation>
    <scope>NUCLEOTIDE SEQUENCE</scope>
    <source>
        <strain evidence="15">129X1/SvJ</strain>
    </source>
</reference>
<dbReference type="GO" id="GO:0005886">
    <property type="term" value="C:plasma membrane"/>
    <property type="evidence" value="ECO:0007669"/>
    <property type="project" value="UniProtKB-SubCell"/>
</dbReference>
<dbReference type="GO" id="GO:0019236">
    <property type="term" value="P:response to pheromone"/>
    <property type="evidence" value="ECO:0007669"/>
    <property type="project" value="UniProtKB-KW"/>
</dbReference>
<organism evidence="15">
    <name type="scientific">Mus musculus</name>
    <name type="common">Mouse</name>
    <dbReference type="NCBI Taxonomy" id="10090"/>
    <lineage>
        <taxon>Eukaryota</taxon>
        <taxon>Metazoa</taxon>
        <taxon>Chordata</taxon>
        <taxon>Craniata</taxon>
        <taxon>Vertebrata</taxon>
        <taxon>Euteleostomi</taxon>
        <taxon>Mammalia</taxon>
        <taxon>Eutheria</taxon>
        <taxon>Euarchontoglires</taxon>
        <taxon>Glires</taxon>
        <taxon>Rodentia</taxon>
        <taxon>Myomorpha</taxon>
        <taxon>Muroidea</taxon>
        <taxon>Muridae</taxon>
        <taxon>Murinae</taxon>
        <taxon>Mus</taxon>
        <taxon>Mus</taxon>
    </lineage>
</organism>
<evidence type="ECO:0000256" key="8">
    <source>
        <dbReference type="ARBA" id="ARBA00023040"/>
    </source>
</evidence>
<dbReference type="GO" id="GO:0016503">
    <property type="term" value="F:pheromone receptor activity"/>
    <property type="evidence" value="ECO:0007669"/>
    <property type="project" value="InterPro"/>
</dbReference>
<keyword evidence="7 13" id="KW-1133">Transmembrane helix</keyword>
<dbReference type="AlphaFoldDB" id="Q8R2A4"/>
<dbReference type="InterPro" id="IPR004072">
    <property type="entry name" value="Vmron_rcpt_1"/>
</dbReference>
<dbReference type="InterPro" id="IPR017452">
    <property type="entry name" value="GPCR_Rhodpsn_7TM"/>
</dbReference>
<evidence type="ECO:0000256" key="11">
    <source>
        <dbReference type="ARBA" id="ARBA00023180"/>
    </source>
</evidence>
<keyword evidence="5 13" id="KW-0589">Pheromone response</keyword>
<reference evidence="15" key="3">
    <citation type="journal article" date="2002" name="Nat. Neurosci.">
        <title>Multiple new and isolated families within the mouse superfamily of V1r vomeronasal receptors.</title>
        <authorList>
            <person name="Rodriguez I."/>
            <person name="Del Punta K."/>
            <person name="Rothman A."/>
            <person name="Ishii T."/>
            <person name="Mombaerts P."/>
        </authorList>
    </citation>
    <scope>NUCLEOTIDE SEQUENCE</scope>
    <source>
        <strain evidence="15">129X1/SvJ</strain>
    </source>
</reference>
<comment type="function">
    <text evidence="1">Putative pheromone receptor.</text>
</comment>
<feature type="transmembrane region" description="Helical" evidence="13">
    <location>
        <begin position="162"/>
        <end position="184"/>
    </location>
</feature>
<feature type="transmembrane region" description="Helical" evidence="13">
    <location>
        <begin position="270"/>
        <end position="293"/>
    </location>
</feature>
<keyword evidence="9 13" id="KW-0472">Membrane</keyword>
<keyword evidence="10 13" id="KW-0675">Receptor</keyword>
<sequence>MILTHTYSKQENFSICFNSEIQLLPRFKKKMLKARMDLRTMAIGIVLSLQTALGILGNFFLLFYYLILYFNKHTLKVIYRIFIHMFISNSLINISIGIPGAFEAFGWNLVFNDFGCKLLFYIQRLARSMSISTTCLLSVFWVITISPRNYCWKEFKIKTTKFVNLSICLSWILLMLVNMLFPVYTTTKRNLENVTQMSDSQFCYSVDHDKIVYLLYIAFCMFPEVLLSILLVCSSIFMIVILYVHKKRVQHTLHAHSSLRTSTENRAVQTILVLVCTFVVFCTLSSILLGYIALLDNPSRWLMNITAIISMCFPTLGPFVIGCDFTVFRFCFTWTRNIKIP</sequence>
<evidence type="ECO:0000256" key="9">
    <source>
        <dbReference type="ARBA" id="ARBA00023136"/>
    </source>
</evidence>
<feature type="transmembrane region" description="Helical" evidence="13">
    <location>
        <begin position="118"/>
        <end position="142"/>
    </location>
</feature>
<protein>
    <recommendedName>
        <fullName evidence="13">Vomeronasal type-1 receptor</fullName>
    </recommendedName>
</protein>
<evidence type="ECO:0000256" key="3">
    <source>
        <dbReference type="ARBA" id="ARBA00010663"/>
    </source>
</evidence>
<dbReference type="UCSC" id="uc008aqc.1">
    <property type="organism name" value="mouse"/>
</dbReference>
<dbReference type="Pfam" id="PF03402">
    <property type="entry name" value="V1R"/>
    <property type="match status" value="1"/>
</dbReference>
<evidence type="ECO:0000256" key="7">
    <source>
        <dbReference type="ARBA" id="ARBA00022989"/>
    </source>
</evidence>
<keyword evidence="11" id="KW-0325">Glycoprotein</keyword>
<evidence type="ECO:0000256" key="13">
    <source>
        <dbReference type="RuleBase" id="RU364061"/>
    </source>
</evidence>
<dbReference type="FunFam" id="1.20.1070.10:FF:000033">
    <property type="entry name" value="Vomeronasal type-1 receptor"/>
    <property type="match status" value="1"/>
</dbReference>
<evidence type="ECO:0000256" key="6">
    <source>
        <dbReference type="ARBA" id="ARBA00022692"/>
    </source>
</evidence>
<feature type="transmembrane region" description="Helical" evidence="13">
    <location>
        <begin position="305"/>
        <end position="332"/>
    </location>
</feature>
<evidence type="ECO:0000256" key="12">
    <source>
        <dbReference type="ARBA" id="ARBA00023224"/>
    </source>
</evidence>
<evidence type="ECO:0000256" key="1">
    <source>
        <dbReference type="ARBA" id="ARBA00003878"/>
    </source>
</evidence>
<dbReference type="GO" id="GO:0007606">
    <property type="term" value="P:sensory perception of chemical stimulus"/>
    <property type="evidence" value="ECO:0007669"/>
    <property type="project" value="UniProtKB-ARBA"/>
</dbReference>
<evidence type="ECO:0000259" key="14">
    <source>
        <dbReference type="PROSITE" id="PS50262"/>
    </source>
</evidence>
<dbReference type="EMBL" id="AY065506">
    <property type="protein sequence ID" value="AAL47911.1"/>
    <property type="molecule type" value="Genomic_DNA"/>
</dbReference>
<gene>
    <name evidence="15" type="primary">V1re6</name>
</gene>
<reference evidence="15" key="1">
    <citation type="submission" date="2001-11" db="EMBL/GenBank/DDBJ databases">
        <authorList>
            <person name="Adams M."/>
        </authorList>
    </citation>
    <scope>NUCLEOTIDE SEQUENCE</scope>
    <source>
        <strain evidence="15">129X1/SvJ</strain>
    </source>
</reference>
<keyword evidence="8 13" id="KW-0297">G-protein coupled receptor</keyword>
<evidence type="ECO:0000256" key="10">
    <source>
        <dbReference type="ARBA" id="ARBA00023170"/>
    </source>
</evidence>
<evidence type="ECO:0000256" key="2">
    <source>
        <dbReference type="ARBA" id="ARBA00004651"/>
    </source>
</evidence>
<keyword evidence="4 13" id="KW-1003">Cell membrane</keyword>
<feature type="transmembrane region" description="Helical" evidence="13">
    <location>
        <begin position="41"/>
        <end position="65"/>
    </location>
</feature>